<evidence type="ECO:0000256" key="2">
    <source>
        <dbReference type="ARBA" id="ARBA00023015"/>
    </source>
</evidence>
<dbReference type="InterPro" id="IPR011990">
    <property type="entry name" value="TPR-like_helical_dom_sf"/>
</dbReference>
<dbReference type="PANTHER" id="PTHR35807">
    <property type="entry name" value="TRANSCRIPTIONAL REGULATOR REDD-RELATED"/>
    <property type="match status" value="1"/>
</dbReference>
<proteinExistence type="inferred from homology"/>
<dbReference type="Pfam" id="PF13191">
    <property type="entry name" value="AAA_16"/>
    <property type="match status" value="1"/>
</dbReference>
<gene>
    <name evidence="7" type="ORF">SAMN04489807_1684</name>
</gene>
<evidence type="ECO:0000313" key="8">
    <source>
        <dbReference type="Proteomes" id="UP000183750"/>
    </source>
</evidence>
<dbReference type="InterPro" id="IPR001867">
    <property type="entry name" value="OmpR/PhoB-type_DNA-bd"/>
</dbReference>
<dbReference type="Proteomes" id="UP000183750">
    <property type="component" value="Unassembled WGS sequence"/>
</dbReference>
<dbReference type="InterPro" id="IPR027417">
    <property type="entry name" value="P-loop_NTPase"/>
</dbReference>
<dbReference type="SUPFAM" id="SSF48452">
    <property type="entry name" value="TPR-like"/>
    <property type="match status" value="1"/>
</dbReference>
<evidence type="ECO:0000256" key="1">
    <source>
        <dbReference type="ARBA" id="ARBA00005820"/>
    </source>
</evidence>
<dbReference type="SMART" id="SM00862">
    <property type="entry name" value="Trans_reg_C"/>
    <property type="match status" value="1"/>
</dbReference>
<evidence type="ECO:0000259" key="6">
    <source>
        <dbReference type="PROSITE" id="PS51755"/>
    </source>
</evidence>
<keyword evidence="2" id="KW-0805">Transcription regulation</keyword>
<dbReference type="OrthoDB" id="3691954at2"/>
<dbReference type="InterPro" id="IPR016032">
    <property type="entry name" value="Sig_transdc_resp-reg_C-effctor"/>
</dbReference>
<keyword evidence="3 5" id="KW-0238">DNA-binding</keyword>
<evidence type="ECO:0000256" key="4">
    <source>
        <dbReference type="ARBA" id="ARBA00023163"/>
    </source>
</evidence>
<dbReference type="InterPro" id="IPR041664">
    <property type="entry name" value="AAA_16"/>
</dbReference>
<dbReference type="AlphaFoldDB" id="A0A1H4L6R7"/>
<keyword evidence="8" id="KW-1185">Reference proteome</keyword>
<dbReference type="RefSeq" id="WP_060927382.1">
    <property type="nucleotide sequence ID" value="NZ_FNSQ01000005.1"/>
</dbReference>
<dbReference type="SUPFAM" id="SSF46894">
    <property type="entry name" value="C-terminal effector domain of the bipartite response regulators"/>
    <property type="match status" value="1"/>
</dbReference>
<organism evidence="7 8">
    <name type="scientific">Microbacterium hydrocarbonoxydans</name>
    <dbReference type="NCBI Taxonomy" id="273678"/>
    <lineage>
        <taxon>Bacteria</taxon>
        <taxon>Bacillati</taxon>
        <taxon>Actinomycetota</taxon>
        <taxon>Actinomycetes</taxon>
        <taxon>Micrococcales</taxon>
        <taxon>Microbacteriaceae</taxon>
        <taxon>Microbacterium</taxon>
    </lineage>
</organism>
<evidence type="ECO:0000313" key="7">
    <source>
        <dbReference type="EMBL" id="SEB66424.1"/>
    </source>
</evidence>
<comment type="similarity">
    <text evidence="1">Belongs to the AfsR/DnrI/RedD regulatory family.</text>
</comment>
<dbReference type="Gene3D" id="1.10.10.10">
    <property type="entry name" value="Winged helix-like DNA-binding domain superfamily/Winged helix DNA-binding domain"/>
    <property type="match status" value="1"/>
</dbReference>
<sequence length="1113" mass="120242">MARSLTRDLPMAAAGDVPIRVLGSLRVDAVGAPPVIPQTGRVATLLALLAVEPGRVVSADRLMAQLWEDELPQSGVAALYVYVSRLRQQLAQVGIRVSTRPPGYCLEVDESAVDAIAFARAVARAEAAFDADDLQRAHREIETARELWTGEPFQGAARSPDLVSESARLLTVHDRLAYVRARVLLRSGHARQAAELALTLTQVDPLSEDYLALWMEAERDAGNVAKALAAYEAFRQALAEQLGTDPSGGLRALHAELLRMGDSRETPKAGVTAERQPRARGIIGRDSQLDEIDAALDRARGGRGSMLLLEGAAGAGKTFLAEITVERADTSGFITAWTRTVESTGAPPLWPWQRVLGALPGAADATGAADLAAIRALAQGNEPDETLFRQSDEIVARVLTAARERPLCVVFDDVHWADAPTLHAIGHLASALRSAAVVVVLTVRQPDGHRPPAGAALASLAREHTVRRLPVTEFTVDEIRRRIEEDSPSGSLPSDGAAERLRERTGGNAFFLTELLQANVHDVLPASITELIQARRDALPSDVCAVLDTAAVAGSTLDLTLLGEVLGVPTLHIVRAADALCAAGLLRLEGDGYAFAHSLGRDAVLATQRRATITETHARIADAIERIFASDPHPVLEALAYHRFRAASGSADEEAFIACTAAADRARTGLAFDVAASFRERALASIPGGDAERSRRAETLLLLTEERRAAGDVIGAASALRQALRATNRLGDRRLVIRILSLLGDVTLWNWRQYGEVDQESIALLSSLLRNDPDLSESERTELSVALAMELYYAEEPQRSEAVVLAGKAVEASERLRDPVLRSRAYSALVFAHWRPDSEDRRREVLDAWLTSSDLEGGVPGEIVARLHRASIHLLVGDVDAWSVDIERAHDLLPRAGRAEYSAQHSAQLGGAALQAGQLHEAQVLMERTAATMRRTSMWGGEWVAWIQRYMLARVEGRVTDIADALTATASVDAHRALRWTAVLALAETDRISEARAMQNRWNLRAVPRARTWSTEFEIAQAAEVAVYLGTPLLTDAYETLSRSRSPLLMAGTGVAILGPRDELLARLADRLGHADVAAAHRARATEIADRVRGALGKTPTWPLTTAKRGSEE</sequence>
<dbReference type="PROSITE" id="PS51755">
    <property type="entry name" value="OMPR_PHOB"/>
    <property type="match status" value="1"/>
</dbReference>
<dbReference type="PANTHER" id="PTHR35807:SF1">
    <property type="entry name" value="TRANSCRIPTIONAL REGULATOR REDD"/>
    <property type="match status" value="1"/>
</dbReference>
<dbReference type="Pfam" id="PF03704">
    <property type="entry name" value="BTAD"/>
    <property type="match status" value="1"/>
</dbReference>
<dbReference type="GO" id="GO:0000160">
    <property type="term" value="P:phosphorelay signal transduction system"/>
    <property type="evidence" value="ECO:0007669"/>
    <property type="project" value="InterPro"/>
</dbReference>
<protein>
    <submittedName>
        <fullName evidence="7">Transcriptional regulatory protein, C terminal</fullName>
    </submittedName>
</protein>
<dbReference type="EMBL" id="FNSQ01000005">
    <property type="protein sequence ID" value="SEB66424.1"/>
    <property type="molecule type" value="Genomic_DNA"/>
</dbReference>
<dbReference type="Pfam" id="PF00486">
    <property type="entry name" value="Trans_reg_C"/>
    <property type="match status" value="1"/>
</dbReference>
<dbReference type="GO" id="GO:0003677">
    <property type="term" value="F:DNA binding"/>
    <property type="evidence" value="ECO:0007669"/>
    <property type="project" value="UniProtKB-UniRule"/>
</dbReference>
<keyword evidence="4" id="KW-0804">Transcription</keyword>
<feature type="domain" description="OmpR/PhoB-type" evidence="6">
    <location>
        <begin position="9"/>
        <end position="108"/>
    </location>
</feature>
<name>A0A1H4L6R7_9MICO</name>
<reference evidence="8" key="1">
    <citation type="submission" date="2016-10" db="EMBL/GenBank/DDBJ databases">
        <authorList>
            <person name="Varghese N."/>
            <person name="Submissions S."/>
        </authorList>
    </citation>
    <scope>NUCLEOTIDE SEQUENCE [LARGE SCALE GENOMIC DNA]</scope>
    <source>
        <strain evidence="8">DSM 16089</strain>
    </source>
</reference>
<feature type="DNA-binding region" description="OmpR/PhoB-type" evidence="5">
    <location>
        <begin position="9"/>
        <end position="108"/>
    </location>
</feature>
<accession>A0A1H4L6R7</accession>
<dbReference type="GO" id="GO:0006355">
    <property type="term" value="P:regulation of DNA-templated transcription"/>
    <property type="evidence" value="ECO:0007669"/>
    <property type="project" value="InterPro"/>
</dbReference>
<dbReference type="Gene3D" id="1.25.40.10">
    <property type="entry name" value="Tetratricopeptide repeat domain"/>
    <property type="match status" value="1"/>
</dbReference>
<evidence type="ECO:0000256" key="5">
    <source>
        <dbReference type="PROSITE-ProRule" id="PRU01091"/>
    </source>
</evidence>
<dbReference type="SMART" id="SM01043">
    <property type="entry name" value="BTAD"/>
    <property type="match status" value="1"/>
</dbReference>
<dbReference type="InterPro" id="IPR051677">
    <property type="entry name" value="AfsR-DnrI-RedD_regulator"/>
</dbReference>
<dbReference type="InterPro" id="IPR036388">
    <property type="entry name" value="WH-like_DNA-bd_sf"/>
</dbReference>
<evidence type="ECO:0000256" key="3">
    <source>
        <dbReference type="ARBA" id="ARBA00023125"/>
    </source>
</evidence>
<dbReference type="InterPro" id="IPR005158">
    <property type="entry name" value="BTAD"/>
</dbReference>
<dbReference type="SUPFAM" id="SSF52540">
    <property type="entry name" value="P-loop containing nucleoside triphosphate hydrolases"/>
    <property type="match status" value="1"/>
</dbReference>